<evidence type="ECO:0000259" key="30">
    <source>
        <dbReference type="PROSITE" id="PS50011"/>
    </source>
</evidence>
<comment type="catalytic activity">
    <reaction evidence="25">
        <text>L-tyrosyl-[protein] + ATP = O-phospho-L-tyrosyl-[protein] + ADP + H(+)</text>
        <dbReference type="Rhea" id="RHEA:10596"/>
        <dbReference type="Rhea" id="RHEA-COMP:10136"/>
        <dbReference type="Rhea" id="RHEA-COMP:20101"/>
        <dbReference type="ChEBI" id="CHEBI:15378"/>
        <dbReference type="ChEBI" id="CHEBI:30616"/>
        <dbReference type="ChEBI" id="CHEBI:46858"/>
        <dbReference type="ChEBI" id="CHEBI:61978"/>
        <dbReference type="ChEBI" id="CHEBI:456216"/>
        <dbReference type="EC" id="2.7.10.1"/>
    </reaction>
</comment>
<dbReference type="Gene3D" id="3.30.200.20">
    <property type="entry name" value="Phosphorylase Kinase, domain 1"/>
    <property type="match status" value="1"/>
</dbReference>
<dbReference type="InterPro" id="IPR017441">
    <property type="entry name" value="Protein_kinase_ATP_BS"/>
</dbReference>
<dbReference type="EC" id="2.7.10.1" evidence="4"/>
<dbReference type="InterPro" id="IPR007471">
    <property type="entry name" value="N-end_Aminoacyl_Trfase_N"/>
</dbReference>
<dbReference type="SMART" id="SM00408">
    <property type="entry name" value="IGc2"/>
    <property type="match status" value="3"/>
</dbReference>
<evidence type="ECO:0000313" key="33">
    <source>
        <dbReference type="Proteomes" id="UP001214576"/>
    </source>
</evidence>
<proteinExistence type="inferred from homology"/>
<dbReference type="InterPro" id="IPR003599">
    <property type="entry name" value="Ig_sub"/>
</dbReference>
<evidence type="ECO:0000256" key="6">
    <source>
        <dbReference type="ARBA" id="ARBA00022475"/>
    </source>
</evidence>
<sequence length="1514" mass="170518">MCQLRLTTCSRGEDRRWSKLQRAGSNSGSRGGGTATTHAHPGSPRTQHRRGAPRRWGPPHQPRSPLLRAAGPRVPPRSAPGRREAWPARANLEAAMASMVEYKGLKAGYRCGYCDSEEGKASCGMWAHSMTVQDYQDLIDRGWRRSGKYVYKPVMNQTCCPQYTIRCRPLQFQPSKSHKKVLKKMLKFLAKGEISKGNCEDEPMEPSVEDAVSSDFGLINKLDIHCDLKTFNDDLKKSLESEERKKAKREESNEITRSQDVEEKLGSGEPSCSVKVHTAPQPGRGADLSKPPCRKAKEIRKERKRLKLMQQDPAGEREGFQAQCQPSCLLPPKTKSNQPKSLEDLIFESLPENASHKLEVRLVPVSFEDPEFKSSFSQSFSLYVKYQMAIHQDPPDECGKTEFTRFLCSSPLETENSPNGPDCGYGSFHQQYWLDGKIIAVGVIDILPFCVSSVYLYYDPDYSFLSLGVYSALREIAFTRQLHEKTPQLSYYYMGFYIHSCPKMKYKGQYRPSDLLCPETYVWVPIEQCLPSLEKSKYCRFNQDPEAVDEGRSKEPDRLQVFYKKAIMPYGVYKKQQRDPSEEAAVLQYARLILRYILPIANMSKTELKGAHALLTGKATRTVWHKEKKLGCHSERIALSGNDKQDIELDDVKSIKLGTSRYVVLGGARYSATNALVVEPSSEPIQDEKTKAQASLIVMAQTARTSRKVTESKAQPLATPPCQAQRPSPTLKKPHQLSKSPEPPTKYQISQPEVYVAAPRESLELRCLLRDAAMISWTKDGVHLGPNNRTVLIGEYLQIKGATPRDSGLYACTAARNVDSETVYFMVNVTDAISSGDDEDDADGSEDFVSENSNSKRAPYWTNTEKMEKRLHAVPAANTVKFRCPAGGNPTPTMRWLKNGKEFKQEHRIGGYKMKNTDEFHKDLATGRNEKRNCGVLVDAGFRFSRALEVRNQHWSLIMESVVPSDKGNYTCVVENDYGSINHTYHLDVVERSPHRPILQAGLPANASTVVGGDVEFVCKVYSDAQPHIQWIKHVEKNGSKYGPDGLPYLKVLKAAGVNTTDKEIEVLYIRNVTFEDAGEYTCLAAPVREKEIPASPDYLEIAIYCIGVFFIACMVVTVILCRMRNTTKKPDFSSQPAVHKLTKRIPLRRQVSAESSSSMNSNTPLVRITTRLSSTADTPMLAGVSEYELPEDPKWEFPRDKLTLGKPLGEGCFGQVVMAEAVGIDKEKPKEAVTVAVKMLKDDATEKDLSDLVSEMEMMKMIGKHKNIINLLGACTQDGPLYVIVEYASKGNLREYLRARRPPGMEYSYDINRVPEEQMAFKDLVSCTYQLARGMEYLASQKCIHRDLAARNVLVTENNVMKIADFGLARDINNIDYYKKTTNGRLPVKWMAPEALFDRVYTHQSDVWSFGVLMWEIFTLGGSPYPGIPVEELFKLLKEGHRMDKPANCTNELYMMMRDCWHAVPSQRPTFKQLVEDLDRILTLTTNETEYCDDSIPGPYGSPNFFHLVVSGP</sequence>
<evidence type="ECO:0000256" key="25">
    <source>
        <dbReference type="ARBA" id="ARBA00051243"/>
    </source>
</evidence>
<keyword evidence="15" id="KW-0832">Ubl conjugation</keyword>
<dbReference type="Proteomes" id="UP001214576">
    <property type="component" value="Unassembled WGS sequence"/>
</dbReference>
<evidence type="ECO:0000256" key="28">
    <source>
        <dbReference type="SAM" id="MobiDB-lite"/>
    </source>
</evidence>
<evidence type="ECO:0000256" key="11">
    <source>
        <dbReference type="ARBA" id="ARBA00022737"/>
    </source>
</evidence>
<comment type="similarity">
    <text evidence="3">Belongs to the R-transferase family.</text>
</comment>
<dbReference type="GO" id="GO:0033688">
    <property type="term" value="P:regulation of osteoblast proliferation"/>
    <property type="evidence" value="ECO:0007669"/>
    <property type="project" value="UniProtKB-ARBA"/>
</dbReference>
<evidence type="ECO:0000256" key="15">
    <source>
        <dbReference type="ARBA" id="ARBA00022843"/>
    </source>
</evidence>
<reference evidence="32" key="1">
    <citation type="submission" date="2022-03" db="EMBL/GenBank/DDBJ databases">
        <title>Genomic analyses of argali, domestic sheep and their hybrids provide insights into chromosomal evolution, heterosis and genetic basis of agronomic traits.</title>
        <authorList>
            <person name="Li M."/>
        </authorList>
    </citation>
    <scope>NUCLEOTIDE SEQUENCE</scope>
    <source>
        <strain evidence="32">CAU-MHL-2022a</strain>
        <tissue evidence="32">Skin</tissue>
    </source>
</reference>
<keyword evidence="14 27" id="KW-0067">ATP-binding</keyword>
<protein>
    <recommendedName>
        <fullName evidence="26">Keratinocyte growth factor receptor</fullName>
        <ecNumber evidence="5">2.3.2.8</ecNumber>
        <ecNumber evidence="4">2.7.10.1</ecNumber>
    </recommendedName>
</protein>
<dbReference type="Pfam" id="PF13927">
    <property type="entry name" value="Ig_3"/>
    <property type="match status" value="2"/>
</dbReference>
<dbReference type="Pfam" id="PF04376">
    <property type="entry name" value="ATE_N"/>
    <property type="match status" value="1"/>
</dbReference>
<feature type="compositionally biased region" description="Acidic residues" evidence="28">
    <location>
        <begin position="836"/>
        <end position="849"/>
    </location>
</feature>
<feature type="region of interest" description="Disordered" evidence="28">
    <location>
        <begin position="241"/>
        <end position="295"/>
    </location>
</feature>
<keyword evidence="13" id="KW-0418">Kinase</keyword>
<evidence type="ECO:0000256" key="1">
    <source>
        <dbReference type="ARBA" id="ARBA00004251"/>
    </source>
</evidence>
<evidence type="ECO:0000256" key="2">
    <source>
        <dbReference type="ARBA" id="ARBA00004541"/>
    </source>
</evidence>
<dbReference type="FunFam" id="3.30.200.20:FF:000011">
    <property type="entry name" value="Fibroblast growth factor receptor"/>
    <property type="match status" value="1"/>
</dbReference>
<dbReference type="GO" id="GO:0048562">
    <property type="term" value="P:embryonic organ morphogenesis"/>
    <property type="evidence" value="ECO:0007669"/>
    <property type="project" value="UniProtKB-ARBA"/>
</dbReference>
<feature type="region of interest" description="Disordered" evidence="28">
    <location>
        <begin position="707"/>
        <end position="748"/>
    </location>
</feature>
<keyword evidence="8" id="KW-0808">Transferase</keyword>
<feature type="transmembrane region" description="Helical" evidence="29">
    <location>
        <begin position="1102"/>
        <end position="1122"/>
    </location>
</feature>
<dbReference type="GO" id="GO:0048705">
    <property type="term" value="P:skeletal system morphogenesis"/>
    <property type="evidence" value="ECO:0007669"/>
    <property type="project" value="UniProtKB-ARBA"/>
</dbReference>
<keyword evidence="12 27" id="KW-0547">Nucleotide-binding</keyword>
<dbReference type="SMART" id="SM00406">
    <property type="entry name" value="IGv"/>
    <property type="match status" value="2"/>
</dbReference>
<evidence type="ECO:0000256" key="9">
    <source>
        <dbReference type="ARBA" id="ARBA00022692"/>
    </source>
</evidence>
<evidence type="ECO:0000256" key="29">
    <source>
        <dbReference type="SAM" id="Phobius"/>
    </source>
</evidence>
<evidence type="ECO:0000256" key="14">
    <source>
        <dbReference type="ARBA" id="ARBA00022840"/>
    </source>
</evidence>
<dbReference type="SMART" id="SM00220">
    <property type="entry name" value="S_TKc"/>
    <property type="match status" value="1"/>
</dbReference>
<keyword evidence="24" id="KW-0968">Cytoplasmic vesicle</keyword>
<evidence type="ECO:0000256" key="12">
    <source>
        <dbReference type="ARBA" id="ARBA00022741"/>
    </source>
</evidence>
<dbReference type="InterPro" id="IPR030700">
    <property type="entry name" value="N-end_Aminoacyl_Trfase"/>
</dbReference>
<dbReference type="PANTHER" id="PTHR21367:SF1">
    <property type="entry name" value="ARGINYL-TRNA--PROTEIN TRANSFERASE 1"/>
    <property type="match status" value="1"/>
</dbReference>
<evidence type="ECO:0000256" key="3">
    <source>
        <dbReference type="ARBA" id="ARBA00009991"/>
    </source>
</evidence>
<keyword evidence="11" id="KW-0677">Repeat</keyword>
<feature type="domain" description="Ig-like" evidence="31">
    <location>
        <begin position="859"/>
        <end position="988"/>
    </location>
</feature>
<dbReference type="GO" id="GO:0005524">
    <property type="term" value="F:ATP binding"/>
    <property type="evidence" value="ECO:0007669"/>
    <property type="project" value="UniProtKB-UniRule"/>
</dbReference>
<dbReference type="CDD" id="cd05857">
    <property type="entry name" value="IgI_2_FGFR"/>
    <property type="match status" value="1"/>
</dbReference>
<dbReference type="SUPFAM" id="SSF56112">
    <property type="entry name" value="Protein kinase-like (PK-like)"/>
    <property type="match status" value="1"/>
</dbReference>
<keyword evidence="23" id="KW-0393">Immunoglobulin domain</keyword>
<evidence type="ECO:0000256" key="23">
    <source>
        <dbReference type="ARBA" id="ARBA00023319"/>
    </source>
</evidence>
<dbReference type="PANTHER" id="PTHR21367">
    <property type="entry name" value="ARGININE-TRNA-PROTEIN TRANSFERASE 1"/>
    <property type="match status" value="1"/>
</dbReference>
<dbReference type="InterPro" id="IPR007110">
    <property type="entry name" value="Ig-like_dom"/>
</dbReference>
<evidence type="ECO:0000256" key="10">
    <source>
        <dbReference type="ARBA" id="ARBA00022729"/>
    </source>
</evidence>
<evidence type="ECO:0000256" key="8">
    <source>
        <dbReference type="ARBA" id="ARBA00022679"/>
    </source>
</evidence>
<evidence type="ECO:0000256" key="5">
    <source>
        <dbReference type="ARBA" id="ARBA00012025"/>
    </source>
</evidence>
<evidence type="ECO:0000256" key="19">
    <source>
        <dbReference type="ARBA" id="ARBA00023157"/>
    </source>
</evidence>
<evidence type="ECO:0000256" key="24">
    <source>
        <dbReference type="ARBA" id="ARBA00023329"/>
    </source>
</evidence>
<dbReference type="GO" id="GO:0017134">
    <property type="term" value="F:fibroblast growth factor binding"/>
    <property type="evidence" value="ECO:0007669"/>
    <property type="project" value="UniProtKB-ARBA"/>
</dbReference>
<comment type="caution">
    <text evidence="32">The sequence shown here is derived from an EMBL/GenBank/DDBJ whole genome shotgun (WGS) entry which is preliminary data.</text>
</comment>
<keyword evidence="20" id="KW-0675">Receptor</keyword>
<evidence type="ECO:0000256" key="18">
    <source>
        <dbReference type="ARBA" id="ARBA00023137"/>
    </source>
</evidence>
<dbReference type="PROSITE" id="PS00109">
    <property type="entry name" value="PROTEIN_KINASE_TYR"/>
    <property type="match status" value="1"/>
</dbReference>
<dbReference type="InterPro" id="IPR001245">
    <property type="entry name" value="Ser-Thr/Tyr_kinase_cat_dom"/>
</dbReference>
<dbReference type="GO" id="GO:0050680">
    <property type="term" value="P:negative regulation of epithelial cell proliferation"/>
    <property type="evidence" value="ECO:0007669"/>
    <property type="project" value="UniProtKB-ARBA"/>
</dbReference>
<evidence type="ECO:0000256" key="21">
    <source>
        <dbReference type="ARBA" id="ARBA00023180"/>
    </source>
</evidence>
<dbReference type="InterPro" id="IPR016181">
    <property type="entry name" value="Acyl_CoA_acyltransferase"/>
</dbReference>
<dbReference type="PROSITE" id="PS50011">
    <property type="entry name" value="PROTEIN_KINASE_DOM"/>
    <property type="match status" value="1"/>
</dbReference>
<evidence type="ECO:0000256" key="20">
    <source>
        <dbReference type="ARBA" id="ARBA00023170"/>
    </source>
</evidence>
<dbReference type="SMART" id="SM00409">
    <property type="entry name" value="IG"/>
    <property type="match status" value="3"/>
</dbReference>
<feature type="region of interest" description="Disordered" evidence="28">
    <location>
        <begin position="1"/>
        <end position="85"/>
    </location>
</feature>
<dbReference type="PROSITE" id="PS50835">
    <property type="entry name" value="IG_LIKE"/>
    <property type="match status" value="3"/>
</dbReference>
<dbReference type="Pfam" id="PF07714">
    <property type="entry name" value="PK_Tyr_Ser-Thr"/>
    <property type="match status" value="1"/>
</dbReference>
<dbReference type="PRINTS" id="PR00109">
    <property type="entry name" value="TYRKINASE"/>
</dbReference>
<dbReference type="Gene3D" id="1.10.510.10">
    <property type="entry name" value="Transferase(Phosphotransferase) domain 1"/>
    <property type="match status" value="1"/>
</dbReference>
<keyword evidence="9 29" id="KW-0812">Transmembrane</keyword>
<dbReference type="GO" id="GO:0031410">
    <property type="term" value="C:cytoplasmic vesicle"/>
    <property type="evidence" value="ECO:0007669"/>
    <property type="project" value="UniProtKB-SubCell"/>
</dbReference>
<dbReference type="InterPro" id="IPR020635">
    <property type="entry name" value="Tyr_kinase_cat_dom"/>
</dbReference>
<dbReference type="InterPro" id="IPR036179">
    <property type="entry name" value="Ig-like_dom_sf"/>
</dbReference>
<dbReference type="InterPro" id="IPR003598">
    <property type="entry name" value="Ig_sub2"/>
</dbReference>
<dbReference type="InterPro" id="IPR013106">
    <property type="entry name" value="Ig_V-set"/>
</dbReference>
<comment type="subcellular location">
    <subcellularLocation>
        <location evidence="1">Cell membrane</location>
        <topology evidence="1">Single-pass type I membrane protein</topology>
    </subcellularLocation>
    <subcellularLocation>
        <location evidence="2">Cytoplasmic vesicle</location>
    </subcellularLocation>
</comment>
<evidence type="ECO:0000256" key="7">
    <source>
        <dbReference type="ARBA" id="ARBA00022553"/>
    </source>
</evidence>
<organism evidence="32 33">
    <name type="scientific">Ovis ammon polii</name>
    <dbReference type="NCBI Taxonomy" id="230172"/>
    <lineage>
        <taxon>Eukaryota</taxon>
        <taxon>Metazoa</taxon>
        <taxon>Chordata</taxon>
        <taxon>Craniata</taxon>
        <taxon>Vertebrata</taxon>
        <taxon>Euteleostomi</taxon>
        <taxon>Mammalia</taxon>
        <taxon>Eutheria</taxon>
        <taxon>Laurasiatheria</taxon>
        <taxon>Artiodactyla</taxon>
        <taxon>Ruminantia</taxon>
        <taxon>Pecora</taxon>
        <taxon>Bovidae</taxon>
        <taxon>Caprinae</taxon>
        <taxon>Ovis</taxon>
    </lineage>
</organism>
<evidence type="ECO:0000256" key="26">
    <source>
        <dbReference type="ARBA" id="ARBA00076560"/>
    </source>
</evidence>
<dbReference type="InterPro" id="IPR000719">
    <property type="entry name" value="Prot_kinase_dom"/>
</dbReference>
<dbReference type="GO" id="GO:0008543">
    <property type="term" value="P:fibroblast growth factor receptor signaling pathway"/>
    <property type="evidence" value="ECO:0007669"/>
    <property type="project" value="UniProtKB-ARBA"/>
</dbReference>
<dbReference type="CDD" id="cd05101">
    <property type="entry name" value="PTKc_FGFR2"/>
    <property type="match status" value="1"/>
</dbReference>
<dbReference type="GO" id="GO:0043009">
    <property type="term" value="P:chordate embryonic development"/>
    <property type="evidence" value="ECO:0007669"/>
    <property type="project" value="UniProtKB-ARBA"/>
</dbReference>
<dbReference type="GO" id="GO:0004057">
    <property type="term" value="F:arginyl-tRNA--protein transferase activity"/>
    <property type="evidence" value="ECO:0007669"/>
    <property type="project" value="UniProtKB-EC"/>
</dbReference>
<keyword evidence="10" id="KW-0732">Signal</keyword>
<keyword evidence="18" id="KW-0829">Tyrosine-protein kinase</keyword>
<dbReference type="EC" id="2.3.2.8" evidence="5"/>
<dbReference type="PROSITE" id="PS00107">
    <property type="entry name" value="PROTEIN_KINASE_ATP"/>
    <property type="match status" value="1"/>
</dbReference>
<evidence type="ECO:0000259" key="31">
    <source>
        <dbReference type="PROSITE" id="PS50835"/>
    </source>
</evidence>
<dbReference type="GO" id="GO:1904888">
    <property type="term" value="P:cranial skeletal system development"/>
    <property type="evidence" value="ECO:0007669"/>
    <property type="project" value="UniProtKB-ARBA"/>
</dbReference>
<feature type="region of interest" description="Disordered" evidence="28">
    <location>
        <begin position="835"/>
        <end position="856"/>
    </location>
</feature>
<evidence type="ECO:0000256" key="22">
    <source>
        <dbReference type="ARBA" id="ARBA00023315"/>
    </source>
</evidence>
<accession>A0AAD4XY67</accession>
<evidence type="ECO:0000256" key="17">
    <source>
        <dbReference type="ARBA" id="ARBA00023136"/>
    </source>
</evidence>
<feature type="binding site" evidence="27">
    <location>
        <position position="1239"/>
    </location>
    <ligand>
        <name>ATP</name>
        <dbReference type="ChEBI" id="CHEBI:30616"/>
    </ligand>
</feature>
<keyword evidence="22" id="KW-0012">Acyltransferase</keyword>
<dbReference type="Gene3D" id="2.60.40.10">
    <property type="entry name" value="Immunoglobulins"/>
    <property type="match status" value="3"/>
</dbReference>
<keyword evidence="33" id="KW-1185">Reference proteome</keyword>
<dbReference type="GO" id="GO:0005886">
    <property type="term" value="C:plasma membrane"/>
    <property type="evidence" value="ECO:0007669"/>
    <property type="project" value="UniProtKB-SubCell"/>
</dbReference>
<dbReference type="InterPro" id="IPR008266">
    <property type="entry name" value="Tyr_kinase_AS"/>
</dbReference>
<feature type="compositionally biased region" description="Polar residues" evidence="28">
    <location>
        <begin position="1"/>
        <end position="10"/>
    </location>
</feature>
<dbReference type="FunFam" id="2.60.40.10:FF:000020">
    <property type="entry name" value="Fibroblast growth factor receptor"/>
    <property type="match status" value="1"/>
</dbReference>
<dbReference type="InterPro" id="IPR011009">
    <property type="entry name" value="Kinase-like_dom_sf"/>
</dbReference>
<keyword evidence="17 29" id="KW-0472">Membrane</keyword>
<feature type="compositionally biased region" description="Basic and acidic residues" evidence="28">
    <location>
        <begin position="241"/>
        <end position="266"/>
    </location>
</feature>
<feature type="domain" description="Ig-like" evidence="31">
    <location>
        <begin position="997"/>
        <end position="1094"/>
    </location>
</feature>
<keyword evidence="19" id="KW-1015">Disulfide bond</keyword>
<evidence type="ECO:0000256" key="27">
    <source>
        <dbReference type="PROSITE-ProRule" id="PRU10141"/>
    </source>
</evidence>
<keyword evidence="6" id="KW-1003">Cell membrane</keyword>
<dbReference type="FunFam" id="1.10.510.10:FF:000007">
    <property type="entry name" value="Fibroblast growth factor receptor"/>
    <property type="match status" value="1"/>
</dbReference>
<dbReference type="SUPFAM" id="SSF48726">
    <property type="entry name" value="Immunoglobulin"/>
    <property type="match status" value="3"/>
</dbReference>
<evidence type="ECO:0000256" key="13">
    <source>
        <dbReference type="ARBA" id="ARBA00022777"/>
    </source>
</evidence>
<evidence type="ECO:0000313" key="32">
    <source>
        <dbReference type="EMBL" id="KAI4530440.1"/>
    </source>
</evidence>
<dbReference type="FunFam" id="2.60.40.10:FF:000252">
    <property type="entry name" value="Fibroblast growth factor receptor"/>
    <property type="match status" value="1"/>
</dbReference>
<keyword evidence="7" id="KW-0597">Phosphoprotein</keyword>
<evidence type="ECO:0000256" key="4">
    <source>
        <dbReference type="ARBA" id="ARBA00011902"/>
    </source>
</evidence>
<dbReference type="EMBL" id="JAKZEL010000025">
    <property type="protein sequence ID" value="KAI4530440.1"/>
    <property type="molecule type" value="Genomic_DNA"/>
</dbReference>
<gene>
    <name evidence="32" type="ORF">MG293_019329</name>
</gene>
<feature type="domain" description="Ig-like" evidence="31">
    <location>
        <begin position="744"/>
        <end position="830"/>
    </location>
</feature>
<feature type="domain" description="Protein kinase" evidence="30">
    <location>
        <begin position="1203"/>
        <end position="1483"/>
    </location>
</feature>
<keyword evidence="21" id="KW-0325">Glycoprotein</keyword>
<dbReference type="SMART" id="SM00219">
    <property type="entry name" value="TyrKc"/>
    <property type="match status" value="1"/>
</dbReference>
<keyword evidence="16 29" id="KW-1133">Transmembrane helix</keyword>
<dbReference type="GO" id="GO:0045595">
    <property type="term" value="P:regulation of cell differentiation"/>
    <property type="evidence" value="ECO:0007669"/>
    <property type="project" value="UniProtKB-ARBA"/>
</dbReference>
<name>A0AAD4XY67_OVIAM</name>
<dbReference type="SUPFAM" id="SSF55729">
    <property type="entry name" value="Acyl-CoA N-acyltransferases (Nat)"/>
    <property type="match status" value="1"/>
</dbReference>
<dbReference type="Pfam" id="PF04377">
    <property type="entry name" value="ATE_C"/>
    <property type="match status" value="1"/>
</dbReference>
<dbReference type="GO" id="GO:0004714">
    <property type="term" value="F:transmembrane receptor protein tyrosine kinase activity"/>
    <property type="evidence" value="ECO:0007669"/>
    <property type="project" value="UniProtKB-EC"/>
</dbReference>
<dbReference type="FunFam" id="2.60.40.10:FF:000016">
    <property type="entry name" value="Fibroblast growth factor receptor"/>
    <property type="match status" value="2"/>
</dbReference>
<dbReference type="InterPro" id="IPR007472">
    <property type="entry name" value="N-end_Aminoacyl_Trfase_C"/>
</dbReference>
<dbReference type="InterPro" id="IPR013783">
    <property type="entry name" value="Ig-like_fold"/>
</dbReference>
<evidence type="ECO:0000256" key="16">
    <source>
        <dbReference type="ARBA" id="ARBA00022989"/>
    </source>
</evidence>